<sequence>MEAIMLLNNKVINGSTLFVAHHQPKAIREAQQLPVVRSHPPYPAAIPPIMYYQMPPMGTSPPQFAPYPPRRYMRPTTNKARANRTTKSRRQIQQLPPNQQSFSLAQTVKNIPTEEEKKQFLGETLFYKVQSLDAENAPKITGML</sequence>
<evidence type="ECO:0000313" key="5">
    <source>
        <dbReference type="EMBL" id="JAG41940.1"/>
    </source>
</evidence>
<dbReference type="Gene3D" id="1.10.1900.10">
    <property type="entry name" value="c-terminal domain of poly(a) binding protein"/>
    <property type="match status" value="1"/>
</dbReference>
<feature type="domain" description="PABC" evidence="2">
    <location>
        <begin position="101"/>
        <end position="144"/>
    </location>
</feature>
<dbReference type="InterPro" id="IPR036053">
    <property type="entry name" value="PABP-dom"/>
</dbReference>
<dbReference type="GO" id="GO:0003723">
    <property type="term" value="F:RNA binding"/>
    <property type="evidence" value="ECO:0007669"/>
    <property type="project" value="InterPro"/>
</dbReference>
<evidence type="ECO:0000313" key="3">
    <source>
        <dbReference type="EMBL" id="JAG41938.1"/>
    </source>
</evidence>
<evidence type="ECO:0000313" key="4">
    <source>
        <dbReference type="EMBL" id="JAG41939.1"/>
    </source>
</evidence>
<protein>
    <submittedName>
        <fullName evidence="4">Polyadenylate-binding protein, cytoplasmic and nuclear</fullName>
    </submittedName>
</protein>
<accession>A0A0A9ZBX8</accession>
<reference evidence="4" key="1">
    <citation type="journal article" date="2014" name="PLoS ONE">
        <title>Transcriptome-Based Identification of ABC Transporters in the Western Tarnished Plant Bug Lygus hesperus.</title>
        <authorList>
            <person name="Hull J.J."/>
            <person name="Chaney K."/>
            <person name="Geib S.M."/>
            <person name="Fabrick J.A."/>
            <person name="Brent C.S."/>
            <person name="Walsh D."/>
            <person name="Lavine L.C."/>
        </authorList>
    </citation>
    <scope>NUCLEOTIDE SEQUENCE</scope>
</reference>
<dbReference type="AlphaFoldDB" id="A0A0A9ZBX8"/>
<dbReference type="EMBL" id="GBHO01001664">
    <property type="protein sequence ID" value="JAG41940.1"/>
    <property type="molecule type" value="Transcribed_RNA"/>
</dbReference>
<feature type="compositionally biased region" description="Basic residues" evidence="1">
    <location>
        <begin position="81"/>
        <end position="90"/>
    </location>
</feature>
<dbReference type="Pfam" id="PF00658">
    <property type="entry name" value="MLLE"/>
    <property type="match status" value="1"/>
</dbReference>
<dbReference type="SUPFAM" id="SSF63570">
    <property type="entry name" value="PABC (PABP) domain"/>
    <property type="match status" value="1"/>
</dbReference>
<evidence type="ECO:0000256" key="1">
    <source>
        <dbReference type="SAM" id="MobiDB-lite"/>
    </source>
</evidence>
<dbReference type="PROSITE" id="PS51309">
    <property type="entry name" value="PABC"/>
    <property type="match status" value="1"/>
</dbReference>
<evidence type="ECO:0000259" key="2">
    <source>
        <dbReference type="PROSITE" id="PS51309"/>
    </source>
</evidence>
<feature type="compositionally biased region" description="Polar residues" evidence="1">
    <location>
        <begin position="91"/>
        <end position="100"/>
    </location>
</feature>
<name>A0A0A9ZBX8_LYGHE</name>
<dbReference type="InterPro" id="IPR002004">
    <property type="entry name" value="PABP_HYD_C"/>
</dbReference>
<feature type="region of interest" description="Disordered" evidence="1">
    <location>
        <begin position="61"/>
        <end position="100"/>
    </location>
</feature>
<organism evidence="4">
    <name type="scientific">Lygus hesperus</name>
    <name type="common">Western plant bug</name>
    <dbReference type="NCBI Taxonomy" id="30085"/>
    <lineage>
        <taxon>Eukaryota</taxon>
        <taxon>Metazoa</taxon>
        <taxon>Ecdysozoa</taxon>
        <taxon>Arthropoda</taxon>
        <taxon>Hexapoda</taxon>
        <taxon>Insecta</taxon>
        <taxon>Pterygota</taxon>
        <taxon>Neoptera</taxon>
        <taxon>Paraneoptera</taxon>
        <taxon>Hemiptera</taxon>
        <taxon>Heteroptera</taxon>
        <taxon>Panheteroptera</taxon>
        <taxon>Cimicomorpha</taxon>
        <taxon>Miridae</taxon>
        <taxon>Mirini</taxon>
        <taxon>Lygus</taxon>
    </lineage>
</organism>
<proteinExistence type="predicted"/>
<dbReference type="EMBL" id="GBHO01001665">
    <property type="protein sequence ID" value="JAG41939.1"/>
    <property type="molecule type" value="Transcribed_RNA"/>
</dbReference>
<dbReference type="EMBL" id="GBHO01001666">
    <property type="protein sequence ID" value="JAG41938.1"/>
    <property type="molecule type" value="Transcribed_RNA"/>
</dbReference>
<reference evidence="4" key="2">
    <citation type="submission" date="2014-07" db="EMBL/GenBank/DDBJ databases">
        <authorList>
            <person name="Hull J."/>
        </authorList>
    </citation>
    <scope>NUCLEOTIDE SEQUENCE</scope>
</reference>
<gene>
    <name evidence="4" type="primary">PAB1_2</name>
    <name evidence="3" type="synonym">PAB1_3</name>
    <name evidence="5" type="synonym">PAB1_4</name>
    <name evidence="3" type="ORF">CM83_11902</name>
    <name evidence="4" type="ORF">CM83_11903</name>
    <name evidence="5" type="ORF">CM83_11904</name>
</gene>